<comment type="catalytic activity">
    <reaction evidence="9">
        <text>L-aspartate + H(+) = beta-alanine + CO2</text>
        <dbReference type="Rhea" id="RHEA:19497"/>
        <dbReference type="ChEBI" id="CHEBI:15378"/>
        <dbReference type="ChEBI" id="CHEBI:16526"/>
        <dbReference type="ChEBI" id="CHEBI:29991"/>
        <dbReference type="ChEBI" id="CHEBI:57966"/>
        <dbReference type="EC" id="4.1.1.11"/>
    </reaction>
</comment>
<evidence type="ECO:0000256" key="11">
    <source>
        <dbReference type="PIRSR" id="PIRSR006246-2"/>
    </source>
</evidence>
<dbReference type="PANTHER" id="PTHR21012:SF0">
    <property type="entry name" value="ASPARTATE 1-DECARBOXYLASE"/>
    <property type="match status" value="1"/>
</dbReference>
<keyword evidence="3 9" id="KW-0210">Decarboxylase</keyword>
<comment type="PTM">
    <text evidence="9 12">Is synthesized initially as an inactive proenzyme, which is activated by self-cleavage at a specific serine bond to produce a beta-subunit with a hydroxyl group at its C-terminus and an alpha-subunit with a pyruvoyl group at its N-terminus.</text>
</comment>
<comment type="pathway">
    <text evidence="9">Cofactor biosynthesis; (R)-pantothenate biosynthesis; beta-alanine from L-aspartate: step 1/1.</text>
</comment>
<dbReference type="UniPathway" id="UPA00028">
    <property type="reaction ID" value="UER00002"/>
</dbReference>
<comment type="function">
    <text evidence="9">Catalyzes the pyruvoyl-dependent decarboxylation of aspartate to produce beta-alanine.</text>
</comment>
<keyword evidence="15" id="KW-1185">Reference proteome</keyword>
<evidence type="ECO:0000256" key="12">
    <source>
        <dbReference type="PIRSR" id="PIRSR006246-3"/>
    </source>
</evidence>
<dbReference type="CDD" id="cd06919">
    <property type="entry name" value="Asp_decarbox"/>
    <property type="match status" value="1"/>
</dbReference>
<feature type="active site" description="Schiff-base intermediate with substrate; via pyruvic acid" evidence="9 10">
    <location>
        <position position="24"/>
    </location>
</feature>
<keyword evidence="7 9" id="KW-0704">Schiff base</keyword>
<dbReference type="OrthoDB" id="9803983at2"/>
<feature type="modified residue" description="Pyruvic acid (Ser)" evidence="9 12">
    <location>
        <position position="24"/>
    </location>
</feature>
<reference evidence="14 15" key="1">
    <citation type="submission" date="2016-12" db="EMBL/GenBank/DDBJ databases">
        <authorList>
            <person name="Song W.-J."/>
            <person name="Kurnit D.M."/>
        </authorList>
    </citation>
    <scope>NUCLEOTIDE SEQUENCE [LARGE SCALE GENOMIC DNA]</scope>
    <source>
        <strain evidence="14 15">DSM 11393</strain>
    </source>
</reference>
<dbReference type="InterPro" id="IPR003190">
    <property type="entry name" value="Asp_decarbox"/>
</dbReference>
<dbReference type="GO" id="GO:0006523">
    <property type="term" value="P:alanine biosynthetic process"/>
    <property type="evidence" value="ECO:0007669"/>
    <property type="project" value="InterPro"/>
</dbReference>
<evidence type="ECO:0000256" key="2">
    <source>
        <dbReference type="ARBA" id="ARBA00022655"/>
    </source>
</evidence>
<feature type="binding site" evidence="9 11">
    <location>
        <begin position="72"/>
        <end position="74"/>
    </location>
    <ligand>
        <name>substrate</name>
    </ligand>
</feature>
<comment type="cofactor">
    <cofactor evidence="9 10">
        <name>pyruvate</name>
        <dbReference type="ChEBI" id="CHEBI:15361"/>
    </cofactor>
    <text evidence="9 10">Binds 1 pyruvoyl group covalently per subunit.</text>
</comment>
<keyword evidence="6 9" id="KW-0456">Lyase</keyword>
<dbReference type="HAMAP" id="MF_00446">
    <property type="entry name" value="PanD"/>
    <property type="match status" value="1"/>
</dbReference>
<dbReference type="Gene3D" id="2.40.40.20">
    <property type="match status" value="1"/>
</dbReference>
<comment type="subcellular location">
    <subcellularLocation>
        <location evidence="9">Cytoplasm</location>
    </subcellularLocation>
</comment>
<dbReference type="Pfam" id="PF02261">
    <property type="entry name" value="Asp_decarbox"/>
    <property type="match status" value="1"/>
</dbReference>
<gene>
    <name evidence="9" type="primary">panD</name>
    <name evidence="14" type="ORF">SAMN02745728_01240</name>
</gene>
<name>A0A1M7ST94_9BACT</name>
<evidence type="ECO:0000256" key="5">
    <source>
        <dbReference type="ARBA" id="ARBA00023145"/>
    </source>
</evidence>
<dbReference type="GO" id="GO:0005829">
    <property type="term" value="C:cytosol"/>
    <property type="evidence" value="ECO:0007669"/>
    <property type="project" value="TreeGrafter"/>
</dbReference>
<evidence type="ECO:0000256" key="3">
    <source>
        <dbReference type="ARBA" id="ARBA00022793"/>
    </source>
</evidence>
<feature type="active site" description="Proton donor" evidence="9 10">
    <location>
        <position position="57"/>
    </location>
</feature>
<evidence type="ECO:0000256" key="6">
    <source>
        <dbReference type="ARBA" id="ARBA00023239"/>
    </source>
</evidence>
<evidence type="ECO:0000256" key="10">
    <source>
        <dbReference type="PIRSR" id="PIRSR006246-1"/>
    </source>
</evidence>
<comment type="similarity">
    <text evidence="9">Belongs to the PanD family.</text>
</comment>
<dbReference type="NCBIfam" id="TIGR00223">
    <property type="entry name" value="panD"/>
    <property type="match status" value="1"/>
</dbReference>
<keyword evidence="5 9" id="KW-0865">Zymogen</keyword>
<evidence type="ECO:0000256" key="8">
    <source>
        <dbReference type="ARBA" id="ARBA00023317"/>
    </source>
</evidence>
<evidence type="ECO:0000256" key="1">
    <source>
        <dbReference type="ARBA" id="ARBA00022490"/>
    </source>
</evidence>
<feature type="chain" id="PRO_5013994602" description="Aspartate 1-decarboxylase beta chain" evidence="9 13">
    <location>
        <begin position="1"/>
        <end position="23"/>
    </location>
</feature>
<dbReference type="STRING" id="1121455.SAMN02745728_01240"/>
<evidence type="ECO:0000313" key="14">
    <source>
        <dbReference type="EMBL" id="SHN61600.1"/>
    </source>
</evidence>
<comment type="subunit">
    <text evidence="9">Heterooctamer of four alpha and four beta subunits.</text>
</comment>
<dbReference type="EC" id="4.1.1.11" evidence="9"/>
<evidence type="ECO:0000313" key="15">
    <source>
        <dbReference type="Proteomes" id="UP000186469"/>
    </source>
</evidence>
<proteinExistence type="inferred from homology"/>
<dbReference type="RefSeq" id="WP_072696916.1">
    <property type="nucleotide sequence ID" value="NZ_FRDI01000004.1"/>
</dbReference>
<dbReference type="SUPFAM" id="SSF50692">
    <property type="entry name" value="ADC-like"/>
    <property type="match status" value="1"/>
</dbReference>
<evidence type="ECO:0000256" key="13">
    <source>
        <dbReference type="PIRSR" id="PIRSR006246-5"/>
    </source>
</evidence>
<dbReference type="InterPro" id="IPR009010">
    <property type="entry name" value="Asp_de-COase-like_dom_sf"/>
</dbReference>
<keyword evidence="4 9" id="KW-0068">Autocatalytic cleavage</keyword>
<evidence type="ECO:0000256" key="4">
    <source>
        <dbReference type="ARBA" id="ARBA00022813"/>
    </source>
</evidence>
<dbReference type="GO" id="GO:0004068">
    <property type="term" value="F:aspartate 1-decarboxylase activity"/>
    <property type="evidence" value="ECO:0007669"/>
    <property type="project" value="UniProtKB-UniRule"/>
</dbReference>
<dbReference type="PANTHER" id="PTHR21012">
    <property type="entry name" value="ASPARTATE 1-DECARBOXYLASE"/>
    <property type="match status" value="1"/>
</dbReference>
<accession>A0A1M7ST94</accession>
<feature type="chain" id="PRO_5013994603" description="Aspartate 1-decarboxylase alpha chain" evidence="9 13">
    <location>
        <begin position="24"/>
        <end position="142"/>
    </location>
</feature>
<keyword evidence="1 9" id="KW-0963">Cytoplasm</keyword>
<sequence length="142" mass="16141">MIKIIRAKLHGIKITDASLNYRGSITLDPVHCRKAGIYPLEYVDIWNKTNGNRISTYVIYGEEGSNCCILNGAAARTCQPGDEVIISASMYITNPKELYDIKPTVLIFDENNNISEVMQYNVYKNNNHDFNFNILTETDNEE</sequence>
<dbReference type="EMBL" id="FRDI01000004">
    <property type="protein sequence ID" value="SHN61600.1"/>
    <property type="molecule type" value="Genomic_DNA"/>
</dbReference>
<dbReference type="AlphaFoldDB" id="A0A1M7ST94"/>
<organism evidence="14 15">
    <name type="scientific">Desulfovibrio litoralis DSM 11393</name>
    <dbReference type="NCBI Taxonomy" id="1121455"/>
    <lineage>
        <taxon>Bacteria</taxon>
        <taxon>Pseudomonadati</taxon>
        <taxon>Thermodesulfobacteriota</taxon>
        <taxon>Desulfovibrionia</taxon>
        <taxon>Desulfovibrionales</taxon>
        <taxon>Desulfovibrionaceae</taxon>
        <taxon>Desulfovibrio</taxon>
    </lineage>
</organism>
<evidence type="ECO:0000256" key="9">
    <source>
        <dbReference type="HAMAP-Rule" id="MF_00446"/>
    </source>
</evidence>
<keyword evidence="2 9" id="KW-0566">Pantothenate biosynthesis</keyword>
<protein>
    <recommendedName>
        <fullName evidence="9">Aspartate 1-decarboxylase</fullName>
        <ecNumber evidence="9">4.1.1.11</ecNumber>
    </recommendedName>
    <alternativeName>
        <fullName evidence="9">Aspartate alpha-decarboxylase</fullName>
    </alternativeName>
    <component>
        <recommendedName>
            <fullName evidence="9">Aspartate 1-decarboxylase beta chain</fullName>
        </recommendedName>
    </component>
    <component>
        <recommendedName>
            <fullName evidence="9">Aspartate 1-decarboxylase alpha chain</fullName>
        </recommendedName>
    </component>
</protein>
<dbReference type="GO" id="GO:0015940">
    <property type="term" value="P:pantothenate biosynthetic process"/>
    <property type="evidence" value="ECO:0007669"/>
    <property type="project" value="UniProtKB-UniRule"/>
</dbReference>
<dbReference type="PIRSF" id="PIRSF006246">
    <property type="entry name" value="Asp_decarbox"/>
    <property type="match status" value="1"/>
</dbReference>
<evidence type="ECO:0000256" key="7">
    <source>
        <dbReference type="ARBA" id="ARBA00023270"/>
    </source>
</evidence>
<keyword evidence="8 9" id="KW-0670">Pyruvate</keyword>
<feature type="binding site" evidence="9 11">
    <location>
        <position position="56"/>
    </location>
    <ligand>
        <name>substrate</name>
    </ligand>
</feature>
<dbReference type="Proteomes" id="UP000186469">
    <property type="component" value="Unassembled WGS sequence"/>
</dbReference>